<keyword evidence="2" id="KW-1185">Reference proteome</keyword>
<dbReference type="EMBL" id="CM055111">
    <property type="protein sequence ID" value="KAJ7519120.1"/>
    <property type="molecule type" value="Genomic_DNA"/>
</dbReference>
<comment type="caution">
    <text evidence="1">The sequence shown here is derived from an EMBL/GenBank/DDBJ whole genome shotgun (WGS) entry which is preliminary data.</text>
</comment>
<accession>A0ACC2ANP5</accession>
<evidence type="ECO:0000313" key="1">
    <source>
        <dbReference type="EMBL" id="KAJ7519120.1"/>
    </source>
</evidence>
<proteinExistence type="predicted"/>
<dbReference type="Proteomes" id="UP001162992">
    <property type="component" value="Chromosome 20"/>
</dbReference>
<protein>
    <submittedName>
        <fullName evidence="1">Uncharacterized protein</fullName>
    </submittedName>
</protein>
<organism evidence="1 2">
    <name type="scientific">Diphasiastrum complanatum</name>
    <name type="common">Issler's clubmoss</name>
    <name type="synonym">Lycopodium complanatum</name>
    <dbReference type="NCBI Taxonomy" id="34168"/>
    <lineage>
        <taxon>Eukaryota</taxon>
        <taxon>Viridiplantae</taxon>
        <taxon>Streptophyta</taxon>
        <taxon>Embryophyta</taxon>
        <taxon>Tracheophyta</taxon>
        <taxon>Lycopodiopsida</taxon>
        <taxon>Lycopodiales</taxon>
        <taxon>Lycopodiaceae</taxon>
        <taxon>Lycopodioideae</taxon>
        <taxon>Diphasiastrum</taxon>
    </lineage>
</organism>
<name>A0ACC2ANP5_DIPCM</name>
<evidence type="ECO:0000313" key="2">
    <source>
        <dbReference type="Proteomes" id="UP001162992"/>
    </source>
</evidence>
<reference evidence="2" key="1">
    <citation type="journal article" date="2024" name="Proc. Natl. Acad. Sci. U.S.A.">
        <title>Extraordinary preservation of gene collinearity over three hundred million years revealed in homosporous lycophytes.</title>
        <authorList>
            <person name="Li C."/>
            <person name="Wickell D."/>
            <person name="Kuo L.Y."/>
            <person name="Chen X."/>
            <person name="Nie B."/>
            <person name="Liao X."/>
            <person name="Peng D."/>
            <person name="Ji J."/>
            <person name="Jenkins J."/>
            <person name="Williams M."/>
            <person name="Shu S."/>
            <person name="Plott C."/>
            <person name="Barry K."/>
            <person name="Rajasekar S."/>
            <person name="Grimwood J."/>
            <person name="Han X."/>
            <person name="Sun S."/>
            <person name="Hou Z."/>
            <person name="He W."/>
            <person name="Dai G."/>
            <person name="Sun C."/>
            <person name="Schmutz J."/>
            <person name="Leebens-Mack J.H."/>
            <person name="Li F.W."/>
            <person name="Wang L."/>
        </authorList>
    </citation>
    <scope>NUCLEOTIDE SEQUENCE [LARGE SCALE GENOMIC DNA]</scope>
    <source>
        <strain evidence="2">cv. PW_Plant_1</strain>
    </source>
</reference>
<sequence>MALSVLRVGAATRSLCSSESASKLHQLTSSPSSSSGWVRGAQPLLLHVALRMAADKKLGGSCRRACGRLQVHCVGWDPEGILGPPQGGHIARRTLEKLMQAEGDEKEAIEKQASLERERRRAAREARIVPETNEGLVEFFMQTEAQDFDFEIARCRLRLNGEFFSYLQQEVSSLRFSLDRTKDVEDRLVELEALQQVLIEGTEAYDKLSLDLVRAKAQLARILASKDKRATLLEMVAKNELDRSLLALLDQNIATANAAGQEQVSKFMEKIRGAVLKYISL</sequence>
<gene>
    <name evidence="1" type="ORF">O6H91_20G023700</name>
</gene>